<keyword evidence="3" id="KW-1185">Reference proteome</keyword>
<dbReference type="AlphaFoldDB" id="I1PGI3"/>
<evidence type="ECO:0000313" key="3">
    <source>
        <dbReference type="Proteomes" id="UP000007306"/>
    </source>
</evidence>
<dbReference type="Proteomes" id="UP000007306">
    <property type="component" value="Chromosome 3"/>
</dbReference>
<dbReference type="HOGENOM" id="CLU_2403247_0_0_1"/>
<accession>I1PGI3</accession>
<evidence type="ECO:0000256" key="1">
    <source>
        <dbReference type="SAM" id="MobiDB-lite"/>
    </source>
</evidence>
<dbReference type="EnsemblPlants" id="ORGLA03G0347900.1">
    <property type="protein sequence ID" value="ORGLA03G0347900.1"/>
    <property type="gene ID" value="ORGLA03G0347900"/>
</dbReference>
<reference evidence="2" key="1">
    <citation type="submission" date="2015-06" db="UniProtKB">
        <authorList>
            <consortium name="EnsemblPlants"/>
        </authorList>
    </citation>
    <scope>IDENTIFICATION</scope>
</reference>
<evidence type="ECO:0000313" key="2">
    <source>
        <dbReference type="EnsemblPlants" id="ORGLA03G0347900.1"/>
    </source>
</evidence>
<organism evidence="2 3">
    <name type="scientific">Oryza glaberrima</name>
    <name type="common">African rice</name>
    <dbReference type="NCBI Taxonomy" id="4538"/>
    <lineage>
        <taxon>Eukaryota</taxon>
        <taxon>Viridiplantae</taxon>
        <taxon>Streptophyta</taxon>
        <taxon>Embryophyta</taxon>
        <taxon>Tracheophyta</taxon>
        <taxon>Spermatophyta</taxon>
        <taxon>Magnoliopsida</taxon>
        <taxon>Liliopsida</taxon>
        <taxon>Poales</taxon>
        <taxon>Poaceae</taxon>
        <taxon>BOP clade</taxon>
        <taxon>Oryzoideae</taxon>
        <taxon>Oryzeae</taxon>
        <taxon>Oryzinae</taxon>
        <taxon>Oryza</taxon>
    </lineage>
</organism>
<reference evidence="2 3" key="2">
    <citation type="submission" date="2018-04" db="EMBL/GenBank/DDBJ databases">
        <title>OglaRS2 (Oryza glaberrima Reference Sequence Version 2).</title>
        <authorList>
            <person name="Zhang J."/>
            <person name="Kudrna D."/>
            <person name="Lee S."/>
            <person name="Talag J."/>
            <person name="Rajasekar S."/>
            <person name="Wing R.A."/>
        </authorList>
    </citation>
    <scope>NUCLEOTIDE SEQUENCE [LARGE SCALE GENOMIC DNA]</scope>
    <source>
        <strain evidence="2 3">cv. IRGC 96717</strain>
    </source>
</reference>
<proteinExistence type="predicted"/>
<name>I1PGI3_ORYGL</name>
<feature type="region of interest" description="Disordered" evidence="1">
    <location>
        <begin position="73"/>
        <end position="93"/>
    </location>
</feature>
<sequence length="93" mass="10367">MPATRRSRGEIARYLEWPRDPPTFHPNKAAPRTAQKASKRAEAIDPASKIPSRSRPLPTQSIKICRETSSKAAIFPPEISSEVSPRPPPLKQK</sequence>
<dbReference type="Gramene" id="ORGLA03G0347900.1">
    <property type="protein sequence ID" value="ORGLA03G0347900.1"/>
    <property type="gene ID" value="ORGLA03G0347900"/>
</dbReference>
<feature type="compositionally biased region" description="Basic and acidic residues" evidence="1">
    <location>
        <begin position="7"/>
        <end position="19"/>
    </location>
</feature>
<protein>
    <submittedName>
        <fullName evidence="2">Uncharacterized protein</fullName>
    </submittedName>
</protein>
<feature type="region of interest" description="Disordered" evidence="1">
    <location>
        <begin position="1"/>
        <end position="61"/>
    </location>
</feature>